<feature type="region of interest" description="Disordered" evidence="1">
    <location>
        <begin position="54"/>
        <end position="79"/>
    </location>
</feature>
<dbReference type="PANTHER" id="PTHR35175:SF2">
    <property type="entry name" value="DUF1289 DOMAIN-CONTAINING PROTEIN"/>
    <property type="match status" value="1"/>
</dbReference>
<feature type="compositionally biased region" description="Basic residues" evidence="1">
    <location>
        <begin position="67"/>
        <end position="79"/>
    </location>
</feature>
<dbReference type="AlphaFoldDB" id="A0A0F9SBW7"/>
<protein>
    <recommendedName>
        <fullName evidence="3">DUF1289 domain-containing protein</fullName>
    </recommendedName>
</protein>
<comment type="caution">
    <text evidence="2">The sequence shown here is derived from an EMBL/GenBank/DDBJ whole genome shotgun (WGS) entry which is preliminary data.</text>
</comment>
<name>A0A0F9SBW7_9ZZZZ</name>
<organism evidence="2">
    <name type="scientific">marine sediment metagenome</name>
    <dbReference type="NCBI Taxonomy" id="412755"/>
    <lineage>
        <taxon>unclassified sequences</taxon>
        <taxon>metagenomes</taxon>
        <taxon>ecological metagenomes</taxon>
    </lineage>
</organism>
<reference evidence="2" key="1">
    <citation type="journal article" date="2015" name="Nature">
        <title>Complex archaea that bridge the gap between prokaryotes and eukaryotes.</title>
        <authorList>
            <person name="Spang A."/>
            <person name="Saw J.H."/>
            <person name="Jorgensen S.L."/>
            <person name="Zaremba-Niedzwiedzka K."/>
            <person name="Martijn J."/>
            <person name="Lind A.E."/>
            <person name="van Eijk R."/>
            <person name="Schleper C."/>
            <person name="Guy L."/>
            <person name="Ettema T.J."/>
        </authorList>
    </citation>
    <scope>NUCLEOTIDE SEQUENCE</scope>
</reference>
<evidence type="ECO:0000313" key="2">
    <source>
        <dbReference type="EMBL" id="KKN66355.1"/>
    </source>
</evidence>
<evidence type="ECO:0008006" key="3">
    <source>
        <dbReference type="Google" id="ProtNLM"/>
    </source>
</evidence>
<dbReference type="Pfam" id="PF06945">
    <property type="entry name" value="DUF1289"/>
    <property type="match status" value="1"/>
</dbReference>
<proteinExistence type="predicted"/>
<dbReference type="InterPro" id="IPR010710">
    <property type="entry name" value="DUF1289"/>
</dbReference>
<dbReference type="EMBL" id="LAZR01000503">
    <property type="protein sequence ID" value="KKN66355.1"/>
    <property type="molecule type" value="Genomic_DNA"/>
</dbReference>
<evidence type="ECO:0000256" key="1">
    <source>
        <dbReference type="SAM" id="MobiDB-lite"/>
    </source>
</evidence>
<dbReference type="PANTHER" id="PTHR35175">
    <property type="entry name" value="DUF1289 DOMAIN-CONTAINING PROTEIN"/>
    <property type="match status" value="1"/>
</dbReference>
<sequence>MSDDVWQRDEIESPCIKLCVVHPATRLCTGCFRSIDEISAWSQMTAQERRMVLEELPSRADTPPIRRGGRAARLKRQQD</sequence>
<gene>
    <name evidence="2" type="ORF">LCGC14_0472630</name>
</gene>
<accession>A0A0F9SBW7</accession>